<dbReference type="SUPFAM" id="SSF56784">
    <property type="entry name" value="HAD-like"/>
    <property type="match status" value="1"/>
</dbReference>
<reference evidence="1" key="1">
    <citation type="submission" date="2020-06" db="EMBL/GenBank/DDBJ databases">
        <title>WGS assembly of Ceratodon purpureus strain R40.</title>
        <authorList>
            <person name="Carey S.B."/>
            <person name="Jenkins J."/>
            <person name="Shu S."/>
            <person name="Lovell J.T."/>
            <person name="Sreedasyam A."/>
            <person name="Maumus F."/>
            <person name="Tiley G.P."/>
            <person name="Fernandez-Pozo N."/>
            <person name="Barry K."/>
            <person name="Chen C."/>
            <person name="Wang M."/>
            <person name="Lipzen A."/>
            <person name="Daum C."/>
            <person name="Saski C.A."/>
            <person name="Payton A.C."/>
            <person name="Mcbreen J.C."/>
            <person name="Conrad R.E."/>
            <person name="Kollar L.M."/>
            <person name="Olsson S."/>
            <person name="Huttunen S."/>
            <person name="Landis J.B."/>
            <person name="Wickett N.J."/>
            <person name="Johnson M.G."/>
            <person name="Rensing S.A."/>
            <person name="Grimwood J."/>
            <person name="Schmutz J."/>
            <person name="Mcdaniel S.F."/>
        </authorList>
    </citation>
    <scope>NUCLEOTIDE SEQUENCE</scope>
    <source>
        <strain evidence="1">R40</strain>
    </source>
</reference>
<gene>
    <name evidence="1" type="ORF">KC19_2G005700</name>
</gene>
<dbReference type="PANTHER" id="PTHR46649:SF5">
    <property type="entry name" value="F14L17.7 PROTEIN"/>
    <property type="match status" value="1"/>
</dbReference>
<keyword evidence="2" id="KW-1185">Reference proteome</keyword>
<dbReference type="PANTHER" id="PTHR46649">
    <property type="match status" value="1"/>
</dbReference>
<dbReference type="InterPro" id="IPR023214">
    <property type="entry name" value="HAD_sf"/>
</dbReference>
<evidence type="ECO:0000313" key="1">
    <source>
        <dbReference type="EMBL" id="KAG0585362.1"/>
    </source>
</evidence>
<evidence type="ECO:0000313" key="2">
    <source>
        <dbReference type="Proteomes" id="UP000822688"/>
    </source>
</evidence>
<dbReference type="AlphaFoldDB" id="A0A8T0IQA2"/>
<dbReference type="Gene3D" id="3.40.50.1000">
    <property type="entry name" value="HAD superfamily/HAD-like"/>
    <property type="match status" value="1"/>
</dbReference>
<dbReference type="Proteomes" id="UP000822688">
    <property type="component" value="Chromosome 2"/>
</dbReference>
<name>A0A8T0IQA2_CERPU</name>
<dbReference type="InterPro" id="IPR011949">
    <property type="entry name" value="HAD-SF_hydro_IA_REG-2-like"/>
</dbReference>
<dbReference type="NCBIfam" id="TIGR01549">
    <property type="entry name" value="HAD-SF-IA-v1"/>
    <property type="match status" value="1"/>
</dbReference>
<dbReference type="InterPro" id="IPR006439">
    <property type="entry name" value="HAD-SF_hydro_IA"/>
</dbReference>
<comment type="caution">
    <text evidence="1">The sequence shown here is derived from an EMBL/GenBank/DDBJ whole genome shotgun (WGS) entry which is preliminary data.</text>
</comment>
<sequence>MLACLLGGRSRMHACIHGYGWWLIRCGVGGACVHACVQGTVFVLYVKDSGMSVTAMAFLLNPTTSGGILKHAPRLSMKLGRLCARASVSQRASGTGREAQEPEPYGALLLDIGGTLLETSQPVPEVYARIGAKHGVKTTPAEIKKGFKKAFAEPWPERLRYEGDGRPFWRYAVATATGCADDIYFEELYQHFARGDAWKVASGAPEALARLRNAGVKLAVVSNFDSRLRPILRDLQVDTLFDALIISAEIGYEKPSREIFEAALNELGVDASVAVHVGDDPTNDKQGALAAGLESWLWKVDVKSFGELADRVLQPATRSVR</sequence>
<accession>A0A8T0IQA2</accession>
<dbReference type="Pfam" id="PF00702">
    <property type="entry name" value="Hydrolase"/>
    <property type="match status" value="1"/>
</dbReference>
<dbReference type="SFLD" id="SFLDG01129">
    <property type="entry name" value="C1.5:_HAD__Beta-PGM__Phosphata"/>
    <property type="match status" value="1"/>
</dbReference>
<dbReference type="PRINTS" id="PR00413">
    <property type="entry name" value="HADHALOGNASE"/>
</dbReference>
<dbReference type="InterPro" id="IPR044924">
    <property type="entry name" value="HAD-SF_hydro_IA_REG-2-like_cap"/>
</dbReference>
<organism evidence="1 2">
    <name type="scientific">Ceratodon purpureus</name>
    <name type="common">Fire moss</name>
    <name type="synonym">Dicranum purpureum</name>
    <dbReference type="NCBI Taxonomy" id="3225"/>
    <lineage>
        <taxon>Eukaryota</taxon>
        <taxon>Viridiplantae</taxon>
        <taxon>Streptophyta</taxon>
        <taxon>Embryophyta</taxon>
        <taxon>Bryophyta</taxon>
        <taxon>Bryophytina</taxon>
        <taxon>Bryopsida</taxon>
        <taxon>Dicranidae</taxon>
        <taxon>Pseudoditrichales</taxon>
        <taxon>Ditrichaceae</taxon>
        <taxon>Ceratodon</taxon>
    </lineage>
</organism>
<evidence type="ECO:0008006" key="3">
    <source>
        <dbReference type="Google" id="ProtNLM"/>
    </source>
</evidence>
<dbReference type="CDD" id="cd16415">
    <property type="entry name" value="HAD_dREG-2_like"/>
    <property type="match status" value="1"/>
</dbReference>
<dbReference type="InterPro" id="IPR036412">
    <property type="entry name" value="HAD-like_sf"/>
</dbReference>
<protein>
    <recommendedName>
        <fullName evidence="3">Haloacid dehalogenase-like hydrolase domain-containing protein 3</fullName>
    </recommendedName>
</protein>
<dbReference type="Gene3D" id="1.10.150.720">
    <property type="entry name" value="Haloacid dehalogenase-like hydrolase"/>
    <property type="match status" value="1"/>
</dbReference>
<dbReference type="SFLD" id="SFLDS00003">
    <property type="entry name" value="Haloacid_Dehalogenase"/>
    <property type="match status" value="1"/>
</dbReference>
<proteinExistence type="predicted"/>
<dbReference type="NCBIfam" id="TIGR02252">
    <property type="entry name" value="DREG-2"/>
    <property type="match status" value="1"/>
</dbReference>
<dbReference type="OrthoDB" id="1694274at2759"/>
<dbReference type="EMBL" id="CM026422">
    <property type="protein sequence ID" value="KAG0585362.1"/>
    <property type="molecule type" value="Genomic_DNA"/>
</dbReference>